<evidence type="ECO:0000256" key="5">
    <source>
        <dbReference type="ARBA" id="ARBA00022967"/>
    </source>
</evidence>
<dbReference type="SFLD" id="SFLDS00003">
    <property type="entry name" value="Haloacid_Dehalogenase"/>
    <property type="match status" value="1"/>
</dbReference>
<dbReference type="InterPro" id="IPR008250">
    <property type="entry name" value="ATPase_P-typ_transduc_dom_A_sf"/>
</dbReference>
<dbReference type="Pfam" id="PF00122">
    <property type="entry name" value="E1-E2_ATPase"/>
    <property type="match status" value="1"/>
</dbReference>
<dbReference type="InterPro" id="IPR023214">
    <property type="entry name" value="HAD_sf"/>
</dbReference>
<dbReference type="Proteomes" id="UP000242263">
    <property type="component" value="Unassembled WGS sequence"/>
</dbReference>
<evidence type="ECO:0000256" key="4">
    <source>
        <dbReference type="ARBA" id="ARBA00022723"/>
    </source>
</evidence>
<dbReference type="InterPro" id="IPR018303">
    <property type="entry name" value="ATPase_P-typ_P_site"/>
</dbReference>
<evidence type="ECO:0000256" key="6">
    <source>
        <dbReference type="ARBA" id="ARBA00022989"/>
    </source>
</evidence>
<dbReference type="PRINTS" id="PR00119">
    <property type="entry name" value="CATATPASE"/>
</dbReference>
<dbReference type="InterPro" id="IPR027256">
    <property type="entry name" value="P-typ_ATPase_IB"/>
</dbReference>
<dbReference type="InterPro" id="IPR059000">
    <property type="entry name" value="ATPase_P-type_domA"/>
</dbReference>
<comment type="caution">
    <text evidence="10">The sequence shown here is derived from an EMBL/GenBank/DDBJ whole genome shotgun (WGS) entry which is preliminary data.</text>
</comment>
<keyword evidence="8" id="KW-1003">Cell membrane</keyword>
<feature type="domain" description="P-type ATPase A" evidence="9">
    <location>
        <begin position="123"/>
        <end position="223"/>
    </location>
</feature>
<name>A0A2I1M3U3_9BIFI</name>
<feature type="transmembrane region" description="Helical" evidence="8">
    <location>
        <begin position="238"/>
        <end position="258"/>
    </location>
</feature>
<dbReference type="Pfam" id="PF00702">
    <property type="entry name" value="Hydrolase"/>
    <property type="match status" value="1"/>
</dbReference>
<dbReference type="GO" id="GO:0046872">
    <property type="term" value="F:metal ion binding"/>
    <property type="evidence" value="ECO:0007669"/>
    <property type="project" value="UniProtKB-KW"/>
</dbReference>
<dbReference type="GO" id="GO:0015086">
    <property type="term" value="F:cadmium ion transmembrane transporter activity"/>
    <property type="evidence" value="ECO:0007669"/>
    <property type="project" value="TreeGrafter"/>
</dbReference>
<keyword evidence="6 8" id="KW-1133">Transmembrane helix</keyword>
<evidence type="ECO:0000256" key="2">
    <source>
        <dbReference type="ARBA" id="ARBA00006024"/>
    </source>
</evidence>
<feature type="transmembrane region" description="Helical" evidence="8">
    <location>
        <begin position="74"/>
        <end position="99"/>
    </location>
</feature>
<dbReference type="GO" id="GO:0005524">
    <property type="term" value="F:ATP binding"/>
    <property type="evidence" value="ECO:0007669"/>
    <property type="project" value="UniProtKB-UniRule"/>
</dbReference>
<dbReference type="PANTHER" id="PTHR48085:SF5">
    <property type="entry name" value="CADMIUM_ZINC-TRANSPORTING ATPASE HMA4-RELATED"/>
    <property type="match status" value="1"/>
</dbReference>
<dbReference type="InterPro" id="IPR023298">
    <property type="entry name" value="ATPase_P-typ_TM_dom_sf"/>
</dbReference>
<dbReference type="InterPro" id="IPR051014">
    <property type="entry name" value="Cation_Transport_ATPase_IB"/>
</dbReference>
<evidence type="ECO:0000313" key="10">
    <source>
        <dbReference type="EMBL" id="PKZ14802.1"/>
    </source>
</evidence>
<dbReference type="SFLD" id="SFLDF00027">
    <property type="entry name" value="p-type_atpase"/>
    <property type="match status" value="1"/>
</dbReference>
<organism evidence="10 11">
    <name type="scientific">Alloscardovia omnicolens</name>
    <dbReference type="NCBI Taxonomy" id="419015"/>
    <lineage>
        <taxon>Bacteria</taxon>
        <taxon>Bacillati</taxon>
        <taxon>Actinomycetota</taxon>
        <taxon>Actinomycetes</taxon>
        <taxon>Bifidobacteriales</taxon>
        <taxon>Bifidobacteriaceae</taxon>
        <taxon>Alloscardovia</taxon>
    </lineage>
</organism>
<dbReference type="NCBIfam" id="TIGR01494">
    <property type="entry name" value="ATPase_P-type"/>
    <property type="match status" value="2"/>
</dbReference>
<feature type="transmembrane region" description="Helical" evidence="8">
    <location>
        <begin position="16"/>
        <end position="33"/>
    </location>
</feature>
<dbReference type="Gene3D" id="2.70.150.10">
    <property type="entry name" value="Calcium-transporting ATPase, cytoplasmic transduction domain A"/>
    <property type="match status" value="1"/>
</dbReference>
<dbReference type="Gene3D" id="3.40.1110.10">
    <property type="entry name" value="Calcium-transporting ATPase, cytoplasmic domain N"/>
    <property type="match status" value="1"/>
</dbReference>
<comment type="similarity">
    <text evidence="2 8">Belongs to the cation transport ATPase (P-type) (TC 3.A.3) family. Type IB subfamily.</text>
</comment>
<keyword evidence="8" id="KW-0067">ATP-binding</keyword>
<evidence type="ECO:0000256" key="1">
    <source>
        <dbReference type="ARBA" id="ARBA00004651"/>
    </source>
</evidence>
<dbReference type="Gene3D" id="3.40.50.1000">
    <property type="entry name" value="HAD superfamily/HAD-like"/>
    <property type="match status" value="1"/>
</dbReference>
<dbReference type="PROSITE" id="PS00154">
    <property type="entry name" value="ATPASE_E1_E2"/>
    <property type="match status" value="1"/>
</dbReference>
<proteinExistence type="inferred from homology"/>
<evidence type="ECO:0000256" key="8">
    <source>
        <dbReference type="RuleBase" id="RU362081"/>
    </source>
</evidence>
<dbReference type="NCBIfam" id="TIGR01525">
    <property type="entry name" value="ATPase-IB_hvy"/>
    <property type="match status" value="1"/>
</dbReference>
<keyword evidence="7 8" id="KW-0472">Membrane</keyword>
<keyword evidence="8" id="KW-0547">Nucleotide-binding</keyword>
<dbReference type="GO" id="GO:0016887">
    <property type="term" value="F:ATP hydrolysis activity"/>
    <property type="evidence" value="ECO:0007669"/>
    <property type="project" value="InterPro"/>
</dbReference>
<dbReference type="InterPro" id="IPR001757">
    <property type="entry name" value="P_typ_ATPase"/>
</dbReference>
<evidence type="ECO:0000259" key="9">
    <source>
        <dbReference type="Pfam" id="PF00122"/>
    </source>
</evidence>
<evidence type="ECO:0000256" key="3">
    <source>
        <dbReference type="ARBA" id="ARBA00022692"/>
    </source>
</evidence>
<dbReference type="PANTHER" id="PTHR48085">
    <property type="entry name" value="CADMIUM/ZINC-TRANSPORTING ATPASE HMA2-RELATED"/>
    <property type="match status" value="1"/>
</dbReference>
<comment type="subcellular location">
    <subcellularLocation>
        <location evidence="1">Cell membrane</location>
        <topology evidence="1">Multi-pass membrane protein</topology>
    </subcellularLocation>
</comment>
<dbReference type="SFLD" id="SFLDG00002">
    <property type="entry name" value="C1.7:_P-type_atpase_like"/>
    <property type="match status" value="1"/>
</dbReference>
<dbReference type="SUPFAM" id="SSF81653">
    <property type="entry name" value="Calcium ATPase, transduction domain A"/>
    <property type="match status" value="1"/>
</dbReference>
<evidence type="ECO:0000313" key="11">
    <source>
        <dbReference type="Proteomes" id="UP000242263"/>
    </source>
</evidence>
<dbReference type="SUPFAM" id="SSF81665">
    <property type="entry name" value="Calcium ATPase, transmembrane domain M"/>
    <property type="match status" value="1"/>
</dbReference>
<protein>
    <submittedName>
        <fullName evidence="10">Heavy metal translocating P-type ATPase</fullName>
    </submittedName>
</protein>
<dbReference type="GO" id="GO:0005886">
    <property type="term" value="C:plasma membrane"/>
    <property type="evidence" value="ECO:0007669"/>
    <property type="project" value="UniProtKB-SubCell"/>
</dbReference>
<sequence>MKNAQLQRVWQSMKDVPMLFVTLAVLLVLVILSEKGFEDARVWVVAGLVLVTVIDTLIGMIADIKEGHVGLDVLAVVAIISTLAVGEFWASWAVVLMIYSGSVIEAYAQSSAEHNLTALLSAAPQTAHVLGANDSLRDVPVSEVQVMDLLLVKPGETVPVDGVVMSERAVVNLAMINGEPLPQTVLNAQRVPSGAVNDSESFTLRAIASAEDSQYQRILSLVKQAQESRPRSVRTADLLAVPFTVIAFFLAGLAWFLSGDPVRFTQVLVLATPCPLLIAAPVAYLGGTSRLAAAGVLIKGQEVLEQLTRVGSVFFDKTGTLTVKQPQVVRVERFTSGYSDDVILAAAGAVESYSIHILALGIARAGKKVRAATLPVLNVDAVSHVSERSGYGVSAIVDGHEVRVGRRGFVEESADSAGFAKSGRLLKHDARLTALREADEMGAYVSIDGELVGRIVLRDVERSNARTTIERLRALGVRSISMLTGDGPVSANRVAASVGIAVEDVHAKLLPEHKQRILNNARSGGGAGAIVMVGDGVNDAPVLAAADIGVALTDGSSSAASQTAHMVIMNDDLSLLSRSIEIARRTRRVMLQAVFLGLGLALVGMIVATFGVIPAVVGAFGQEAIDVVSIVWALNAVREVK</sequence>
<keyword evidence="4 8" id="KW-0479">Metal-binding</keyword>
<dbReference type="SUPFAM" id="SSF56784">
    <property type="entry name" value="HAD-like"/>
    <property type="match status" value="1"/>
</dbReference>
<gene>
    <name evidence="10" type="ORF">CYJ32_04565</name>
</gene>
<dbReference type="InterPro" id="IPR036412">
    <property type="entry name" value="HAD-like_sf"/>
</dbReference>
<accession>A0A2I1M3U3</accession>
<feature type="transmembrane region" description="Helical" evidence="8">
    <location>
        <begin position="264"/>
        <end position="285"/>
    </location>
</feature>
<dbReference type="InterPro" id="IPR044492">
    <property type="entry name" value="P_typ_ATPase_HD_dom"/>
</dbReference>
<dbReference type="AlphaFoldDB" id="A0A2I1M3U3"/>
<dbReference type="RefSeq" id="WP_021617253.1">
    <property type="nucleotide sequence ID" value="NZ_JVKN01000003.1"/>
</dbReference>
<dbReference type="EMBL" id="PKGU01000003">
    <property type="protein sequence ID" value="PKZ14802.1"/>
    <property type="molecule type" value="Genomic_DNA"/>
</dbReference>
<reference evidence="10 11" key="1">
    <citation type="submission" date="2017-12" db="EMBL/GenBank/DDBJ databases">
        <title>Phylogenetic diversity of female urinary microbiome.</title>
        <authorList>
            <person name="Thomas-White K."/>
            <person name="Wolfe A.J."/>
        </authorList>
    </citation>
    <scope>NUCLEOTIDE SEQUENCE [LARGE SCALE GENOMIC DNA]</scope>
    <source>
        <strain evidence="10 11">UMB0064</strain>
    </source>
</reference>
<keyword evidence="5" id="KW-1278">Translocase</keyword>
<feature type="transmembrane region" description="Helical" evidence="8">
    <location>
        <begin position="40"/>
        <end position="62"/>
    </location>
</feature>
<dbReference type="GO" id="GO:0019829">
    <property type="term" value="F:ATPase-coupled monoatomic cation transmembrane transporter activity"/>
    <property type="evidence" value="ECO:0007669"/>
    <property type="project" value="InterPro"/>
</dbReference>
<evidence type="ECO:0000256" key="7">
    <source>
        <dbReference type="ARBA" id="ARBA00023136"/>
    </source>
</evidence>
<dbReference type="InterPro" id="IPR023299">
    <property type="entry name" value="ATPase_P-typ_cyto_dom_N"/>
</dbReference>
<feature type="transmembrane region" description="Helical" evidence="8">
    <location>
        <begin position="593"/>
        <end position="613"/>
    </location>
</feature>
<keyword evidence="3 8" id="KW-0812">Transmembrane</keyword>